<proteinExistence type="predicted"/>
<organism evidence="1 2">
    <name type="scientific">Streptomyces cadmiisoli</name>
    <dbReference type="NCBI Taxonomy" id="2184053"/>
    <lineage>
        <taxon>Bacteria</taxon>
        <taxon>Bacillati</taxon>
        <taxon>Actinomycetota</taxon>
        <taxon>Actinomycetes</taxon>
        <taxon>Kitasatosporales</taxon>
        <taxon>Streptomycetaceae</taxon>
        <taxon>Streptomyces</taxon>
        <taxon>Streptomyces aurantiacus group</taxon>
    </lineage>
</organism>
<protein>
    <submittedName>
        <fullName evidence="1">Uncharacterized protein</fullName>
    </submittedName>
</protein>
<dbReference type="Proteomes" id="UP000249616">
    <property type="component" value="Chromosome"/>
</dbReference>
<evidence type="ECO:0000313" key="1">
    <source>
        <dbReference type="EMBL" id="AWW38777.1"/>
    </source>
</evidence>
<evidence type="ECO:0000313" key="2">
    <source>
        <dbReference type="Proteomes" id="UP000249616"/>
    </source>
</evidence>
<keyword evidence="2" id="KW-1185">Reference proteome</keyword>
<reference evidence="1 2" key="1">
    <citation type="journal article" date="2019" name="Int. J. Syst. Evol. Microbiol.">
        <title>Streptomyces cadmiisoli sp. nov., a novel actinomycete isolated from cadmium-contaminated soil.</title>
        <authorList>
            <person name="Li K."/>
            <person name="Tang X."/>
            <person name="Zhao J."/>
            <person name="Guo Y."/>
            <person name="Tang Y."/>
            <person name="Gao J."/>
        </authorList>
    </citation>
    <scope>NUCLEOTIDE SEQUENCE [LARGE SCALE GENOMIC DNA]</scope>
    <source>
        <strain evidence="1 2">ZFG47</strain>
    </source>
</reference>
<gene>
    <name evidence="1" type="ORF">DN051_20655</name>
</gene>
<accession>A0A2Z4J189</accession>
<sequence length="111" mass="12764">MEVCLTHGPSCEKYPDTMNPESRVSRFDLEMVEMLRASGAGETPRPCKTRKLSDEQIRTRREYVETYRAAVKKNQLPPRPPWVTFDPALAEMIRDVREGYGSTTPALEEME</sequence>
<dbReference type="EMBL" id="CP030073">
    <property type="protein sequence ID" value="AWW38777.1"/>
    <property type="molecule type" value="Genomic_DNA"/>
</dbReference>
<name>A0A2Z4J189_9ACTN</name>
<dbReference type="KEGG" id="scad:DN051_20655"/>
<dbReference type="AlphaFoldDB" id="A0A2Z4J189"/>